<dbReference type="InterPro" id="IPR036804">
    <property type="entry name" value="CheR_N_sf"/>
</dbReference>
<evidence type="ECO:0000313" key="9">
    <source>
        <dbReference type="Proteomes" id="UP001416858"/>
    </source>
</evidence>
<dbReference type="EC" id="2.1.1.80" evidence="2"/>
<proteinExistence type="predicted"/>
<evidence type="ECO:0000256" key="6">
    <source>
        <dbReference type="SAM" id="MobiDB-lite"/>
    </source>
</evidence>
<dbReference type="SUPFAM" id="SSF53335">
    <property type="entry name" value="S-adenosyl-L-methionine-dependent methyltransferases"/>
    <property type="match status" value="1"/>
</dbReference>
<keyword evidence="3" id="KW-0489">Methyltransferase</keyword>
<protein>
    <recommendedName>
        <fullName evidence="2">protein-glutamate O-methyltransferase</fullName>
        <ecNumber evidence="2">2.1.1.80</ecNumber>
    </recommendedName>
</protein>
<comment type="catalytic activity">
    <reaction evidence="1">
        <text>L-glutamyl-[protein] + S-adenosyl-L-methionine = [protein]-L-glutamate 5-O-methyl ester + S-adenosyl-L-homocysteine</text>
        <dbReference type="Rhea" id="RHEA:24452"/>
        <dbReference type="Rhea" id="RHEA-COMP:10208"/>
        <dbReference type="Rhea" id="RHEA-COMP:10311"/>
        <dbReference type="ChEBI" id="CHEBI:29973"/>
        <dbReference type="ChEBI" id="CHEBI:57856"/>
        <dbReference type="ChEBI" id="CHEBI:59789"/>
        <dbReference type="ChEBI" id="CHEBI:82795"/>
        <dbReference type="EC" id="2.1.1.80"/>
    </reaction>
</comment>
<keyword evidence="5" id="KW-0949">S-adenosyl-L-methionine</keyword>
<dbReference type="SUPFAM" id="SSF48452">
    <property type="entry name" value="TPR-like"/>
    <property type="match status" value="1"/>
</dbReference>
<dbReference type="PROSITE" id="PS50123">
    <property type="entry name" value="CHER"/>
    <property type="match status" value="1"/>
</dbReference>
<dbReference type="SUPFAM" id="SSF47757">
    <property type="entry name" value="Chemotaxis receptor methyltransferase CheR, N-terminal domain"/>
    <property type="match status" value="1"/>
</dbReference>
<dbReference type="InterPro" id="IPR022642">
    <property type="entry name" value="CheR_C"/>
</dbReference>
<dbReference type="Gene3D" id="1.25.40.10">
    <property type="entry name" value="Tetratricopeptide repeat domain"/>
    <property type="match status" value="1"/>
</dbReference>
<dbReference type="InterPro" id="IPR029063">
    <property type="entry name" value="SAM-dependent_MTases_sf"/>
</dbReference>
<gene>
    <name evidence="8" type="ORF">Rcae01_02579</name>
</gene>
<feature type="compositionally biased region" description="Polar residues" evidence="6">
    <location>
        <begin position="289"/>
        <end position="302"/>
    </location>
</feature>
<evidence type="ECO:0000259" key="7">
    <source>
        <dbReference type="PROSITE" id="PS50123"/>
    </source>
</evidence>
<feature type="domain" description="CheR-type methyltransferase" evidence="7">
    <location>
        <begin position="1"/>
        <end position="250"/>
    </location>
</feature>
<dbReference type="Gene3D" id="1.10.155.10">
    <property type="entry name" value="Chemotaxis receptor methyltransferase CheR, N-terminal domain"/>
    <property type="match status" value="1"/>
</dbReference>
<evidence type="ECO:0000313" key="8">
    <source>
        <dbReference type="EMBL" id="GAA5507124.1"/>
    </source>
</evidence>
<dbReference type="SMART" id="SM00138">
    <property type="entry name" value="MeTrc"/>
    <property type="match status" value="1"/>
</dbReference>
<reference evidence="8 9" key="1">
    <citation type="submission" date="2024-02" db="EMBL/GenBank/DDBJ databases">
        <title>Rhodopirellula caenicola NBRC 110016.</title>
        <authorList>
            <person name="Ichikawa N."/>
            <person name="Katano-Makiyama Y."/>
            <person name="Hidaka K."/>
        </authorList>
    </citation>
    <scope>NUCLEOTIDE SEQUENCE [LARGE SCALE GENOMIC DNA]</scope>
    <source>
        <strain evidence="8 9">NBRC 110016</strain>
    </source>
</reference>
<dbReference type="InterPro" id="IPR011990">
    <property type="entry name" value="TPR-like_helical_dom_sf"/>
</dbReference>
<dbReference type="InterPro" id="IPR022641">
    <property type="entry name" value="CheR_N"/>
</dbReference>
<dbReference type="Gene3D" id="3.40.50.150">
    <property type="entry name" value="Vaccinia Virus protein VP39"/>
    <property type="match status" value="1"/>
</dbReference>
<evidence type="ECO:0000256" key="2">
    <source>
        <dbReference type="ARBA" id="ARBA00012534"/>
    </source>
</evidence>
<feature type="region of interest" description="Disordered" evidence="6">
    <location>
        <begin position="273"/>
        <end position="344"/>
    </location>
</feature>
<comment type="caution">
    <text evidence="8">The sequence shown here is derived from an EMBL/GenBank/DDBJ whole genome shotgun (WGS) entry which is preliminary data.</text>
</comment>
<sequence length="514" mass="57001">MVNDSELSNVLAVIQQRTGLSFRSDQRPSIQRTLSLLMQRLGISDSAELIGLIQSSAEIYDELVDEITVGETYFFREPKQFDFIRHQIIPELRSRRGDSTILRAWSAACASGEEAYSLAILCEQERQHLDVLGTDLSVESIAKARRASYREWSFRGGAMPQVANYLVQTHASQPGERYELSKQVRRHVRFQILNLACDNYPNPSAGIGNFDLILCRNVLIYFERETIDAIANRLYECLVPGGWLITASGDPSLIHASNFAAITTPYGTFYQRPSVRKAGTRDVTADPHSATQTKRNPETTPSNVPPRIPTDHRSAANAEPAKSPSSLRAPLPSTSPPTLPSNPKVPAPIRVMAEARQSLAAGDYTTAFRLTKDHLHHPDACVIHVRSQANLDATAALETCSEAVARHPLATELHYLRARLLMDANEIGEAARAIGRALFLERSNVMCQFLAGSIQFRRGQWKVAYRHFETALKLCNQQDPQSLIPFSKQDTAAVTAAAAESQMTKIRDLLAKTP</sequence>
<dbReference type="EMBL" id="BAABRO010000004">
    <property type="protein sequence ID" value="GAA5507124.1"/>
    <property type="molecule type" value="Genomic_DNA"/>
</dbReference>
<keyword evidence="4" id="KW-0808">Transferase</keyword>
<accession>A0ABP9VPL8</accession>
<organism evidence="8 9">
    <name type="scientific">Novipirellula caenicola</name>
    <dbReference type="NCBI Taxonomy" id="1536901"/>
    <lineage>
        <taxon>Bacteria</taxon>
        <taxon>Pseudomonadati</taxon>
        <taxon>Planctomycetota</taxon>
        <taxon>Planctomycetia</taxon>
        <taxon>Pirellulales</taxon>
        <taxon>Pirellulaceae</taxon>
        <taxon>Novipirellula</taxon>
    </lineage>
</organism>
<evidence type="ECO:0000256" key="1">
    <source>
        <dbReference type="ARBA" id="ARBA00001541"/>
    </source>
</evidence>
<keyword evidence="9" id="KW-1185">Reference proteome</keyword>
<evidence type="ECO:0000256" key="5">
    <source>
        <dbReference type="ARBA" id="ARBA00022691"/>
    </source>
</evidence>
<evidence type="ECO:0000256" key="3">
    <source>
        <dbReference type="ARBA" id="ARBA00022603"/>
    </source>
</evidence>
<dbReference type="Pfam" id="PF03705">
    <property type="entry name" value="CheR_N"/>
    <property type="match status" value="1"/>
</dbReference>
<feature type="compositionally biased region" description="Low complexity" evidence="6">
    <location>
        <begin position="320"/>
        <end position="332"/>
    </location>
</feature>
<feature type="compositionally biased region" description="Pro residues" evidence="6">
    <location>
        <begin position="333"/>
        <end position="344"/>
    </location>
</feature>
<dbReference type="PANTHER" id="PTHR24422:SF19">
    <property type="entry name" value="CHEMOTAXIS PROTEIN METHYLTRANSFERASE"/>
    <property type="match status" value="1"/>
</dbReference>
<dbReference type="InterPro" id="IPR050903">
    <property type="entry name" value="Bact_Chemotaxis_MeTrfase"/>
</dbReference>
<name>A0ABP9VPL8_9BACT</name>
<dbReference type="InterPro" id="IPR000780">
    <property type="entry name" value="CheR_MeTrfase"/>
</dbReference>
<dbReference type="Pfam" id="PF01739">
    <property type="entry name" value="CheR"/>
    <property type="match status" value="1"/>
</dbReference>
<dbReference type="CDD" id="cd02440">
    <property type="entry name" value="AdoMet_MTases"/>
    <property type="match status" value="1"/>
</dbReference>
<dbReference type="PRINTS" id="PR00996">
    <property type="entry name" value="CHERMTFRASE"/>
</dbReference>
<dbReference type="Proteomes" id="UP001416858">
    <property type="component" value="Unassembled WGS sequence"/>
</dbReference>
<dbReference type="PANTHER" id="PTHR24422">
    <property type="entry name" value="CHEMOTAXIS PROTEIN METHYLTRANSFERASE"/>
    <property type="match status" value="1"/>
</dbReference>
<evidence type="ECO:0000256" key="4">
    <source>
        <dbReference type="ARBA" id="ARBA00022679"/>
    </source>
</evidence>